<reference evidence="4 5" key="1">
    <citation type="submission" date="2016-04" db="EMBL/GenBank/DDBJ databases">
        <title>Reclassification of Paraburkholderia panaciterrae (Farh et al. 2015) Dobritsa &amp; Samadpour 2016 as a later homotypic synonym of Paraburkholderia ginsengiterrae (Farh et al. 2015) Dobritsa &amp; Samadpour 2016.</title>
        <authorList>
            <person name="Dobritsa A.P."/>
            <person name="Kutumbaka K."/>
            <person name="Samadpour M."/>
        </authorList>
    </citation>
    <scope>NUCLEOTIDE SEQUENCE [LARGE SCALE GENOMIC DNA]</scope>
    <source>
        <strain evidence="2 5">DCY85</strain>
        <strain evidence="3 4">DCY85-1</strain>
    </source>
</reference>
<sequence length="100" mass="11297">MRNLAYLLLPLTLASPLPATAFGMDNPDYDQCILQSLRNSQSNVAAEAIRRSCEALYRNGALLLPRERSYHVCVLENVQSVRDGYAVQQILRACQRQNQM</sequence>
<evidence type="ECO:0000313" key="4">
    <source>
        <dbReference type="Proteomes" id="UP000077961"/>
    </source>
</evidence>
<evidence type="ECO:0000313" key="2">
    <source>
        <dbReference type="EMBL" id="OAJ52102.1"/>
    </source>
</evidence>
<evidence type="ECO:0000313" key="3">
    <source>
        <dbReference type="EMBL" id="OAJ63466.1"/>
    </source>
</evidence>
<feature type="chain" id="PRO_5008393313" evidence="1">
    <location>
        <begin position="22"/>
        <end position="100"/>
    </location>
</feature>
<organism evidence="2 5">
    <name type="scientific">Paraburkholderia ginsengiterrae</name>
    <dbReference type="NCBI Taxonomy" id="1462993"/>
    <lineage>
        <taxon>Bacteria</taxon>
        <taxon>Pseudomonadati</taxon>
        <taxon>Pseudomonadota</taxon>
        <taxon>Betaproteobacteria</taxon>
        <taxon>Burkholderiales</taxon>
        <taxon>Burkholderiaceae</taxon>
        <taxon>Paraburkholderia</taxon>
    </lineage>
</organism>
<dbReference type="EMBL" id="LXKA01000382">
    <property type="protein sequence ID" value="OAJ52102.1"/>
    <property type="molecule type" value="Genomic_DNA"/>
</dbReference>
<keyword evidence="1" id="KW-0732">Signal</keyword>
<dbReference type="NCBIfam" id="NF041602">
    <property type="entry name" value="VF_A0006_fam"/>
    <property type="match status" value="1"/>
</dbReference>
<dbReference type="Proteomes" id="UP000077961">
    <property type="component" value="Unassembled WGS sequence"/>
</dbReference>
<keyword evidence="4" id="KW-1185">Reference proteome</keyword>
<name>A0A1A9MYR9_9BURK</name>
<protein>
    <submittedName>
        <fullName evidence="2">Uncharacterized protein</fullName>
    </submittedName>
</protein>
<dbReference type="AlphaFoldDB" id="A0A1A9MYR9"/>
<gene>
    <name evidence="3" type="ORF">A6V36_18455</name>
    <name evidence="2" type="ORF">A6V37_10635</name>
</gene>
<dbReference type="RefSeq" id="WP_064265131.1">
    <property type="nucleotide sequence ID" value="NZ_LXJZ01000020.1"/>
</dbReference>
<dbReference type="Proteomes" id="UP000078116">
    <property type="component" value="Unassembled WGS sequence"/>
</dbReference>
<dbReference type="EMBL" id="LXJZ01000020">
    <property type="protein sequence ID" value="OAJ63466.1"/>
    <property type="molecule type" value="Genomic_DNA"/>
</dbReference>
<evidence type="ECO:0000256" key="1">
    <source>
        <dbReference type="SAM" id="SignalP"/>
    </source>
</evidence>
<dbReference type="OrthoDB" id="9020034at2"/>
<feature type="signal peptide" evidence="1">
    <location>
        <begin position="1"/>
        <end position="21"/>
    </location>
</feature>
<accession>A0A1A9MYR9</accession>
<dbReference type="InterPro" id="IPR048087">
    <property type="entry name" value="VF_A0006-like"/>
</dbReference>
<proteinExistence type="predicted"/>
<evidence type="ECO:0000313" key="5">
    <source>
        <dbReference type="Proteomes" id="UP000078116"/>
    </source>
</evidence>
<comment type="caution">
    <text evidence="2">The sequence shown here is derived from an EMBL/GenBank/DDBJ whole genome shotgun (WGS) entry which is preliminary data.</text>
</comment>